<keyword evidence="4 7" id="KW-1133">Transmembrane helix</keyword>
<dbReference type="GO" id="GO:0055085">
    <property type="term" value="P:transmembrane transport"/>
    <property type="evidence" value="ECO:0007669"/>
    <property type="project" value="TreeGrafter"/>
</dbReference>
<proteinExistence type="inferred from homology"/>
<dbReference type="InterPro" id="IPR002549">
    <property type="entry name" value="AI-2E-like"/>
</dbReference>
<feature type="coiled-coil region" evidence="6">
    <location>
        <begin position="100"/>
        <end position="127"/>
    </location>
</feature>
<dbReference type="AlphaFoldDB" id="A0A1I1JHW4"/>
<keyword evidence="3 7" id="KW-0812">Transmembrane</keyword>
<dbReference type="GO" id="GO:0016020">
    <property type="term" value="C:membrane"/>
    <property type="evidence" value="ECO:0007669"/>
    <property type="project" value="UniProtKB-SubCell"/>
</dbReference>
<reference evidence="8 9" key="1">
    <citation type="submission" date="2016-10" db="EMBL/GenBank/DDBJ databases">
        <authorList>
            <person name="de Groot N.N."/>
        </authorList>
    </citation>
    <scope>NUCLEOTIDE SEQUENCE [LARGE SCALE GENOMIC DNA]</scope>
    <source>
        <strain evidence="8 9">DSM 18438</strain>
    </source>
</reference>
<dbReference type="PANTHER" id="PTHR21716:SF16">
    <property type="entry name" value="BLL1467 PROTEIN"/>
    <property type="match status" value="1"/>
</dbReference>
<evidence type="ECO:0000256" key="1">
    <source>
        <dbReference type="ARBA" id="ARBA00004141"/>
    </source>
</evidence>
<accession>A0A1I1JHW4</accession>
<dbReference type="STRING" id="1122252.SAMN05660443_2814"/>
<dbReference type="PANTHER" id="PTHR21716">
    <property type="entry name" value="TRANSMEMBRANE PROTEIN"/>
    <property type="match status" value="1"/>
</dbReference>
<evidence type="ECO:0000256" key="2">
    <source>
        <dbReference type="ARBA" id="ARBA00009773"/>
    </source>
</evidence>
<evidence type="ECO:0000313" key="9">
    <source>
        <dbReference type="Proteomes" id="UP000199058"/>
    </source>
</evidence>
<feature type="transmembrane region" description="Helical" evidence="7">
    <location>
        <begin position="305"/>
        <end position="331"/>
    </location>
</feature>
<dbReference type="OrthoDB" id="9799225at2"/>
<dbReference type="Proteomes" id="UP000199058">
    <property type="component" value="Unassembled WGS sequence"/>
</dbReference>
<dbReference type="EMBL" id="FOLH01000007">
    <property type="protein sequence ID" value="SFC48219.1"/>
    <property type="molecule type" value="Genomic_DNA"/>
</dbReference>
<name>A0A1I1JHW4_9GAMM</name>
<dbReference type="Pfam" id="PF01594">
    <property type="entry name" value="AI-2E_transport"/>
    <property type="match status" value="1"/>
</dbReference>
<organism evidence="8 9">
    <name type="scientific">Marinospirillum celere</name>
    <dbReference type="NCBI Taxonomy" id="1122252"/>
    <lineage>
        <taxon>Bacteria</taxon>
        <taxon>Pseudomonadati</taxon>
        <taxon>Pseudomonadota</taxon>
        <taxon>Gammaproteobacteria</taxon>
        <taxon>Oceanospirillales</taxon>
        <taxon>Oceanospirillaceae</taxon>
        <taxon>Marinospirillum</taxon>
    </lineage>
</organism>
<comment type="subcellular location">
    <subcellularLocation>
        <location evidence="1">Membrane</location>
        <topology evidence="1">Multi-pass membrane protein</topology>
    </subcellularLocation>
</comment>
<dbReference type="RefSeq" id="WP_091964973.1">
    <property type="nucleotide sequence ID" value="NZ_FOLH01000007.1"/>
</dbReference>
<feature type="transmembrane region" description="Helical" evidence="7">
    <location>
        <begin position="263"/>
        <end position="285"/>
    </location>
</feature>
<evidence type="ECO:0000256" key="7">
    <source>
        <dbReference type="SAM" id="Phobius"/>
    </source>
</evidence>
<feature type="transmembrane region" description="Helical" evidence="7">
    <location>
        <begin position="20"/>
        <end position="46"/>
    </location>
</feature>
<evidence type="ECO:0000256" key="5">
    <source>
        <dbReference type="ARBA" id="ARBA00023136"/>
    </source>
</evidence>
<evidence type="ECO:0000256" key="4">
    <source>
        <dbReference type="ARBA" id="ARBA00022989"/>
    </source>
</evidence>
<keyword evidence="5 7" id="KW-0472">Membrane</keyword>
<keyword evidence="9" id="KW-1185">Reference proteome</keyword>
<feature type="transmembrane region" description="Helical" evidence="7">
    <location>
        <begin position="58"/>
        <end position="80"/>
    </location>
</feature>
<keyword evidence="6" id="KW-0175">Coiled coil</keyword>
<feature type="transmembrane region" description="Helical" evidence="7">
    <location>
        <begin position="230"/>
        <end position="256"/>
    </location>
</feature>
<feature type="transmembrane region" description="Helical" evidence="7">
    <location>
        <begin position="201"/>
        <end position="224"/>
    </location>
</feature>
<sequence>MQEKHSTSLQVLLGLGILYTLYLAHAIILPIVLAFMVSLLLSPLVIKAWKRWRLPKPVSALTLLFILVLAMGGLVTSIAAPALEWAEKAPQSISRVLVGENELRSQLDKLTESARQLEESMEEFSDEQAQTVILQTESWRNQLARNAQKTLVGLALALALTYFFLVSGDRLIFNWVRQTPRKSRRTLLNIVRASQQQMARYLGVITLTNFSIGLTMGLVCWALGLPTPALWGVVAGLARFIPYLGVMSAAALLAVVSATHFGALGWMLIAPLTYIALTGFVGAVIEPYIHGFRMAVNPIVIFLSIFFWGWLWGPVGFFLAVPLMTVIQVVLSQIPQLKPVHRIISR</sequence>
<evidence type="ECO:0000256" key="6">
    <source>
        <dbReference type="SAM" id="Coils"/>
    </source>
</evidence>
<feature type="transmembrane region" description="Helical" evidence="7">
    <location>
        <begin position="151"/>
        <end position="176"/>
    </location>
</feature>
<comment type="similarity">
    <text evidence="2">Belongs to the autoinducer-2 exporter (AI-2E) (TC 2.A.86) family.</text>
</comment>
<gene>
    <name evidence="8" type="ORF">SAMN05660443_2814</name>
</gene>
<protein>
    <submittedName>
        <fullName evidence="8">Predicted PurR-regulated permease PerM</fullName>
    </submittedName>
</protein>
<evidence type="ECO:0000313" key="8">
    <source>
        <dbReference type="EMBL" id="SFC48219.1"/>
    </source>
</evidence>
<evidence type="ECO:0000256" key="3">
    <source>
        <dbReference type="ARBA" id="ARBA00022692"/>
    </source>
</evidence>